<sequence>MSSTSSPTTPPPAPWRTPFLTHLSKMDSPEFVFSSLHPAPQNSPVPHLPRARYCIFRGFWAELPANHHNDAPKNDRVYESDLLTFTTDVRMNKVFELFSSSAGHAGRRAADAW</sequence>
<dbReference type="AlphaFoldDB" id="A0A9W7W6M0"/>
<name>A0A9W7W6M0_9PEZI</name>
<evidence type="ECO:0000259" key="1">
    <source>
        <dbReference type="Pfam" id="PF12766"/>
    </source>
</evidence>
<dbReference type="InterPro" id="IPR024624">
    <property type="entry name" value="Pyridox_Oxase_Alr4036_FMN-bd"/>
</dbReference>
<comment type="caution">
    <text evidence="2">The sequence shown here is derived from an EMBL/GenBank/DDBJ whole genome shotgun (WGS) entry which is preliminary data.</text>
</comment>
<keyword evidence="3" id="KW-1185">Reference proteome</keyword>
<evidence type="ECO:0000313" key="3">
    <source>
        <dbReference type="Proteomes" id="UP001138500"/>
    </source>
</evidence>
<reference evidence="2 3" key="1">
    <citation type="journal article" date="2018" name="IMA Fungus">
        <title>IMA Genome-F 10: Nine draft genome sequences of Claviceps purpurea s.lat., including C. arundinis, C. humidiphila, and C. cf. spartinae, pseudomolecules for the pitch canker pathogen Fusarium circinatum, draft genome of Davidsoniella eucalypti, Grosmannia galeiformis, Quambalaria eucalypti, and Teratosphaeria destructans.</title>
        <authorList>
            <person name="Wingfield B.D."/>
            <person name="Liu M."/>
            <person name="Nguyen H.D."/>
            <person name="Lane F.A."/>
            <person name="Morgan S.W."/>
            <person name="De Vos L."/>
            <person name="Wilken P.M."/>
            <person name="Duong T.A."/>
            <person name="Aylward J."/>
            <person name="Coetzee M.P."/>
            <person name="Dadej K."/>
            <person name="De Beer Z.W."/>
            <person name="Findlay W."/>
            <person name="Havenga M."/>
            <person name="Kolarik M."/>
            <person name="Menzies J.G."/>
            <person name="Naidoo K."/>
            <person name="Pochopski O."/>
            <person name="Shoukouhi P."/>
            <person name="Santana Q.C."/>
            <person name="Seifert K.A."/>
            <person name="Soal N."/>
            <person name="Steenkamp E.T."/>
            <person name="Tatham C.T."/>
            <person name="van der Nest M.A."/>
            <person name="Wingfield M.J."/>
        </authorList>
    </citation>
    <scope>NUCLEOTIDE SEQUENCE [LARGE SCALE GENOMIC DNA]</scope>
    <source>
        <strain evidence="2">CMW44962</strain>
    </source>
</reference>
<reference evidence="2 3" key="2">
    <citation type="journal article" date="2021" name="Curr. Genet.">
        <title>Genetic response to nitrogen starvation in the aggressive Eucalyptus foliar pathogen Teratosphaeria destructans.</title>
        <authorList>
            <person name="Havenga M."/>
            <person name="Wingfield B.D."/>
            <person name="Wingfield M.J."/>
            <person name="Dreyer L.L."/>
            <person name="Roets F."/>
            <person name="Aylward J."/>
        </authorList>
    </citation>
    <scope>NUCLEOTIDE SEQUENCE [LARGE SCALE GENOMIC DNA]</scope>
    <source>
        <strain evidence="2">CMW44962</strain>
    </source>
</reference>
<dbReference type="InterPro" id="IPR012349">
    <property type="entry name" value="Split_barrel_FMN-bd"/>
</dbReference>
<gene>
    <name evidence="2" type="ORF">Tdes44962_MAKER01323</name>
</gene>
<accession>A0A9W7W6M0</accession>
<dbReference type="Gene3D" id="2.30.110.10">
    <property type="entry name" value="Electron Transport, Fmn-binding Protein, Chain A"/>
    <property type="match status" value="1"/>
</dbReference>
<feature type="domain" description="Pyridoxamine 5'-phosphate oxidase Alr4036 family FMN-binding" evidence="1">
    <location>
        <begin position="13"/>
        <end position="100"/>
    </location>
</feature>
<feature type="non-terminal residue" evidence="2">
    <location>
        <position position="113"/>
    </location>
</feature>
<dbReference type="PANTHER" id="PTHR28243">
    <property type="entry name" value="AGL049CP"/>
    <property type="match status" value="1"/>
</dbReference>
<dbReference type="EMBL" id="RIBY02000224">
    <property type="protein sequence ID" value="KAH9844776.1"/>
    <property type="molecule type" value="Genomic_DNA"/>
</dbReference>
<protein>
    <submittedName>
        <fullName evidence="2">Zn 2cys6 transcription factor</fullName>
    </submittedName>
</protein>
<organism evidence="2 3">
    <name type="scientific">Teratosphaeria destructans</name>
    <dbReference type="NCBI Taxonomy" id="418781"/>
    <lineage>
        <taxon>Eukaryota</taxon>
        <taxon>Fungi</taxon>
        <taxon>Dikarya</taxon>
        <taxon>Ascomycota</taxon>
        <taxon>Pezizomycotina</taxon>
        <taxon>Dothideomycetes</taxon>
        <taxon>Dothideomycetidae</taxon>
        <taxon>Mycosphaerellales</taxon>
        <taxon>Teratosphaeriaceae</taxon>
        <taxon>Teratosphaeria</taxon>
    </lineage>
</organism>
<evidence type="ECO:0000313" key="2">
    <source>
        <dbReference type="EMBL" id="KAH9844776.1"/>
    </source>
</evidence>
<proteinExistence type="predicted"/>
<dbReference type="PANTHER" id="PTHR28243:SF1">
    <property type="entry name" value="PYRIDOXAMINE 5'-PHOSPHATE OXIDASE ALR4036 FAMILY FMN-BINDING DOMAIN-CONTAINING PROTEIN"/>
    <property type="match status" value="1"/>
</dbReference>
<dbReference type="OrthoDB" id="5394411at2759"/>
<dbReference type="Proteomes" id="UP001138500">
    <property type="component" value="Unassembled WGS sequence"/>
</dbReference>
<dbReference type="Pfam" id="PF12766">
    <property type="entry name" value="Pyridox_oxase_2"/>
    <property type="match status" value="1"/>
</dbReference>
<dbReference type="GO" id="GO:0010181">
    <property type="term" value="F:FMN binding"/>
    <property type="evidence" value="ECO:0007669"/>
    <property type="project" value="InterPro"/>
</dbReference>